<name>A0A1G2IG23_9BACT</name>
<accession>A0A1G2IG23</accession>
<dbReference type="STRING" id="1802214.A2908_01085"/>
<evidence type="ECO:0000313" key="4">
    <source>
        <dbReference type="Proteomes" id="UP000176774"/>
    </source>
</evidence>
<organism evidence="3 4">
    <name type="scientific">Candidatus Staskawiczbacteria bacterium RIFCSPLOWO2_01_FULL_38_12b</name>
    <dbReference type="NCBI Taxonomy" id="1802214"/>
    <lineage>
        <taxon>Bacteria</taxon>
        <taxon>Candidatus Staskawicziibacteriota</taxon>
    </lineage>
</organism>
<feature type="coiled-coil region" evidence="1">
    <location>
        <begin position="220"/>
        <end position="247"/>
    </location>
</feature>
<protein>
    <submittedName>
        <fullName evidence="3">Uncharacterized protein</fullName>
    </submittedName>
</protein>
<sequence>MDWSKVSQPLVILGAVLISIWSTFFVCSGLINKISPESDRKLEHDSRVEKEKNEVAVKAQAVLAVKTRREEDQKAEKAEKAKLKVVKEVLKGDKEARLLKAEEEREKAEEAVKTKITAVGEVIQKLKVAKKAGRERLAKIEGLYRKERLALLEEEETLREELKSLTLEGGREIRGKLRKNSQKFDLLLEKKRSEVDIELVEIKADLKLIEDESLARWDEIKNLNKRILDLEAEIRRLKNEISALKAEIAILGL</sequence>
<feature type="transmembrane region" description="Helical" evidence="2">
    <location>
        <begin position="12"/>
        <end position="31"/>
    </location>
</feature>
<evidence type="ECO:0000256" key="2">
    <source>
        <dbReference type="SAM" id="Phobius"/>
    </source>
</evidence>
<keyword evidence="2" id="KW-0472">Membrane</keyword>
<keyword evidence="2" id="KW-1133">Transmembrane helix</keyword>
<proteinExistence type="predicted"/>
<comment type="caution">
    <text evidence="3">The sequence shown here is derived from an EMBL/GenBank/DDBJ whole genome shotgun (WGS) entry which is preliminary data.</text>
</comment>
<evidence type="ECO:0000313" key="3">
    <source>
        <dbReference type="EMBL" id="OGZ73108.1"/>
    </source>
</evidence>
<feature type="coiled-coil region" evidence="1">
    <location>
        <begin position="91"/>
        <end position="118"/>
    </location>
</feature>
<reference evidence="3 4" key="1">
    <citation type="journal article" date="2016" name="Nat. Commun.">
        <title>Thousands of microbial genomes shed light on interconnected biogeochemical processes in an aquifer system.</title>
        <authorList>
            <person name="Anantharaman K."/>
            <person name="Brown C.T."/>
            <person name="Hug L.A."/>
            <person name="Sharon I."/>
            <person name="Castelle C.J."/>
            <person name="Probst A.J."/>
            <person name="Thomas B.C."/>
            <person name="Singh A."/>
            <person name="Wilkins M.J."/>
            <person name="Karaoz U."/>
            <person name="Brodie E.L."/>
            <person name="Williams K.H."/>
            <person name="Hubbard S.S."/>
            <person name="Banfield J.F."/>
        </authorList>
    </citation>
    <scope>NUCLEOTIDE SEQUENCE [LARGE SCALE GENOMIC DNA]</scope>
</reference>
<keyword evidence="2" id="KW-0812">Transmembrane</keyword>
<dbReference type="Proteomes" id="UP000176774">
    <property type="component" value="Unassembled WGS sequence"/>
</dbReference>
<evidence type="ECO:0000256" key="1">
    <source>
        <dbReference type="SAM" id="Coils"/>
    </source>
</evidence>
<dbReference type="AlphaFoldDB" id="A0A1G2IG23"/>
<gene>
    <name evidence="3" type="ORF">A2908_01085</name>
</gene>
<keyword evidence="1" id="KW-0175">Coiled coil</keyword>
<dbReference type="EMBL" id="MHPA01000015">
    <property type="protein sequence ID" value="OGZ73108.1"/>
    <property type="molecule type" value="Genomic_DNA"/>
</dbReference>